<dbReference type="GO" id="GO:0016646">
    <property type="term" value="F:oxidoreductase activity, acting on the CH-NH group of donors, NAD or NADP as acceptor"/>
    <property type="evidence" value="ECO:0007669"/>
    <property type="project" value="TreeGrafter"/>
</dbReference>
<feature type="domain" description="NAD(P)-binding" evidence="1">
    <location>
        <begin position="8"/>
        <end position="157"/>
    </location>
</feature>
<dbReference type="PANTHER" id="PTHR43355:SF2">
    <property type="entry name" value="FLAVIN REDUCTASE (NADPH)"/>
    <property type="match status" value="1"/>
</dbReference>
<name>A0AA37UCQ4_9MICO</name>
<accession>A0AA37UCQ4</accession>
<dbReference type="PANTHER" id="PTHR43355">
    <property type="entry name" value="FLAVIN REDUCTASE (NADPH)"/>
    <property type="match status" value="1"/>
</dbReference>
<comment type="caution">
    <text evidence="2">The sequence shown here is derived from an EMBL/GenBank/DDBJ whole genome shotgun (WGS) entry which is preliminary data.</text>
</comment>
<reference evidence="2 3" key="1">
    <citation type="journal article" date="2014" name="Int. J. Syst. Evol. Microbiol.">
        <title>Complete genome sequence of Corynebacterium casei LMG S-19264T (=DSM 44701T), isolated from a smear-ripened cheese.</title>
        <authorList>
            <consortium name="US DOE Joint Genome Institute (JGI-PGF)"/>
            <person name="Walter F."/>
            <person name="Albersmeier A."/>
            <person name="Kalinowski J."/>
            <person name="Ruckert C."/>
        </authorList>
    </citation>
    <scope>NUCLEOTIDE SEQUENCE [LARGE SCALE GENOMIC DNA]</scope>
    <source>
        <strain evidence="2 3">NBRC 112289</strain>
    </source>
</reference>
<evidence type="ECO:0000313" key="2">
    <source>
        <dbReference type="EMBL" id="GMA26828.1"/>
    </source>
</evidence>
<gene>
    <name evidence="2" type="ORF">GCM10025874_00810</name>
</gene>
<dbReference type="InterPro" id="IPR016040">
    <property type="entry name" value="NAD(P)-bd_dom"/>
</dbReference>
<dbReference type="AlphaFoldDB" id="A0AA37UCQ4"/>
<dbReference type="Gene3D" id="3.40.50.720">
    <property type="entry name" value="NAD(P)-binding Rossmann-like Domain"/>
    <property type="match status" value="1"/>
</dbReference>
<evidence type="ECO:0000313" key="3">
    <source>
        <dbReference type="Proteomes" id="UP001157160"/>
    </source>
</evidence>
<proteinExistence type="predicted"/>
<dbReference type="Proteomes" id="UP001157160">
    <property type="component" value="Unassembled WGS sequence"/>
</dbReference>
<dbReference type="RefSeq" id="WP_284228922.1">
    <property type="nucleotide sequence ID" value="NZ_BSUL01000001.1"/>
</dbReference>
<evidence type="ECO:0000259" key="1">
    <source>
        <dbReference type="Pfam" id="PF13460"/>
    </source>
</evidence>
<protein>
    <submittedName>
        <fullName evidence="2">NAD-dependent epimerase</fullName>
    </submittedName>
</protein>
<dbReference type="Pfam" id="PF13460">
    <property type="entry name" value="NAD_binding_10"/>
    <property type="match status" value="1"/>
</dbReference>
<dbReference type="InterPro" id="IPR051606">
    <property type="entry name" value="Polyketide_Oxido-like"/>
</dbReference>
<organism evidence="2 3">
    <name type="scientific">Arenivirga flava</name>
    <dbReference type="NCBI Taxonomy" id="1930060"/>
    <lineage>
        <taxon>Bacteria</taxon>
        <taxon>Bacillati</taxon>
        <taxon>Actinomycetota</taxon>
        <taxon>Actinomycetes</taxon>
        <taxon>Micrococcales</taxon>
        <taxon>Microbacteriaceae</taxon>
        <taxon>Arenivirga</taxon>
    </lineage>
</organism>
<dbReference type="EMBL" id="BSUL01000001">
    <property type="protein sequence ID" value="GMA26828.1"/>
    <property type="molecule type" value="Genomic_DNA"/>
</dbReference>
<dbReference type="SUPFAM" id="SSF51735">
    <property type="entry name" value="NAD(P)-binding Rossmann-fold domains"/>
    <property type="match status" value="1"/>
</dbReference>
<keyword evidence="3" id="KW-1185">Reference proteome</keyword>
<sequence length="215" mass="22398">MAKVVVFGVTGYAGGHITAELVSRGHEVLGIARDVAEAPEGIETRAGTIFDEALVREVAQDADQLVVALPARALEEGGPKLIDALPVLVEASIAGGARLSFVGGAGSLQVAEGGPKGYDTPEFEPAYLDEARSHGAILDALRETDAALDWFYVSPAGGFGSWNPGERTGEFRLGGEVLLTDANGDSNISGADFAIAYVDEIEQAAHPRGRFTVAY</sequence>
<dbReference type="InterPro" id="IPR036291">
    <property type="entry name" value="NAD(P)-bd_dom_sf"/>
</dbReference>